<comment type="caution">
    <text evidence="2">The sequence shown here is derived from an EMBL/GenBank/DDBJ whole genome shotgun (WGS) entry which is preliminary data.</text>
</comment>
<dbReference type="Proteomes" id="UP001224359">
    <property type="component" value="Unassembled WGS sequence"/>
</dbReference>
<keyword evidence="1" id="KW-1133">Transmembrane helix</keyword>
<protein>
    <submittedName>
        <fullName evidence="2">Magnesium-transporting ATPase (P-type)</fullName>
    </submittedName>
</protein>
<gene>
    <name evidence="2" type="ORF">J2S77_001863</name>
</gene>
<sequence>MDKNKRIEAIVWSIALPGFAQLLNHSYIKGILFVLLEIFINVQANFNYIIIPSFQGEIDTAIEMTNYQWIMFYPCLYMFAMWDAYKSAGGGDKPYAYVPFALAAFVGTVGVIISPIFQIASISFGPIWCGIIFHIIGFIVGVWLMKQLRQKLPLDEETVEL</sequence>
<evidence type="ECO:0000256" key="1">
    <source>
        <dbReference type="SAM" id="Phobius"/>
    </source>
</evidence>
<organism evidence="2 3">
    <name type="scientific">Alkalibacillus salilacus</name>
    <dbReference type="NCBI Taxonomy" id="284582"/>
    <lineage>
        <taxon>Bacteria</taxon>
        <taxon>Bacillati</taxon>
        <taxon>Bacillota</taxon>
        <taxon>Bacilli</taxon>
        <taxon>Bacillales</taxon>
        <taxon>Bacillaceae</taxon>
        <taxon>Alkalibacillus</taxon>
    </lineage>
</organism>
<feature type="transmembrane region" description="Helical" evidence="1">
    <location>
        <begin position="66"/>
        <end position="85"/>
    </location>
</feature>
<keyword evidence="1" id="KW-0812">Transmembrane</keyword>
<dbReference type="EMBL" id="JAUSTQ010000007">
    <property type="protein sequence ID" value="MDQ0159876.1"/>
    <property type="molecule type" value="Genomic_DNA"/>
</dbReference>
<reference evidence="2 3" key="1">
    <citation type="submission" date="2023-07" db="EMBL/GenBank/DDBJ databases">
        <title>Genomic Encyclopedia of Type Strains, Phase IV (KMG-IV): sequencing the most valuable type-strain genomes for metagenomic binning, comparative biology and taxonomic classification.</title>
        <authorList>
            <person name="Goeker M."/>
        </authorList>
    </citation>
    <scope>NUCLEOTIDE SEQUENCE [LARGE SCALE GENOMIC DNA]</scope>
    <source>
        <strain evidence="2 3">DSM 16460</strain>
    </source>
</reference>
<keyword evidence="1" id="KW-0472">Membrane</keyword>
<keyword evidence="3" id="KW-1185">Reference proteome</keyword>
<evidence type="ECO:0000313" key="3">
    <source>
        <dbReference type="Proteomes" id="UP001224359"/>
    </source>
</evidence>
<accession>A0ABT9VFY7</accession>
<name>A0ABT9VFY7_9BACI</name>
<feature type="transmembrane region" description="Helical" evidence="1">
    <location>
        <begin position="97"/>
        <end position="117"/>
    </location>
</feature>
<feature type="transmembrane region" description="Helical" evidence="1">
    <location>
        <begin position="31"/>
        <end position="54"/>
    </location>
</feature>
<dbReference type="RefSeq" id="WP_167263751.1">
    <property type="nucleotide sequence ID" value="NZ_JAUSTQ010000007.1"/>
</dbReference>
<proteinExistence type="predicted"/>
<evidence type="ECO:0000313" key="2">
    <source>
        <dbReference type="EMBL" id="MDQ0159876.1"/>
    </source>
</evidence>
<feature type="transmembrane region" description="Helical" evidence="1">
    <location>
        <begin position="123"/>
        <end position="144"/>
    </location>
</feature>